<dbReference type="SUPFAM" id="SSF53448">
    <property type="entry name" value="Nucleotide-diphospho-sugar transferases"/>
    <property type="match status" value="1"/>
</dbReference>
<keyword evidence="2 5" id="KW-0808">Transferase</keyword>
<keyword evidence="5" id="KW-0963">Cytoplasm</keyword>
<dbReference type="HOGENOM" id="CLU_065038_0_1_10"/>
<dbReference type="AlphaFoldDB" id="F2IHE7"/>
<dbReference type="HAMAP" id="MF_00057">
    <property type="entry name" value="KdsB"/>
    <property type="match status" value="1"/>
</dbReference>
<gene>
    <name evidence="5" type="primary">kdsB</name>
    <name evidence="6" type="ordered locus">Fluta_1720</name>
</gene>
<dbReference type="GO" id="GO:0008690">
    <property type="term" value="F:3-deoxy-manno-octulosonate cytidylyltransferase activity"/>
    <property type="evidence" value="ECO:0007669"/>
    <property type="project" value="UniProtKB-UniRule"/>
</dbReference>
<dbReference type="NCBIfam" id="TIGR00466">
    <property type="entry name" value="kdsB"/>
    <property type="match status" value="1"/>
</dbReference>
<comment type="pathway">
    <text evidence="5">Nucleotide-sugar biosynthesis; CMP-3-deoxy-D-manno-octulosonate biosynthesis; CMP-3-deoxy-D-manno-octulosonate from 3-deoxy-D-manno-octulosonate and CTP: step 1/1.</text>
</comment>
<evidence type="ECO:0000256" key="3">
    <source>
        <dbReference type="ARBA" id="ARBA00022695"/>
    </source>
</evidence>
<keyword evidence="4 5" id="KW-0448">Lipopolysaccharide biosynthesis</keyword>
<dbReference type="Pfam" id="PF02348">
    <property type="entry name" value="CTP_transf_3"/>
    <property type="match status" value="1"/>
</dbReference>
<evidence type="ECO:0000256" key="4">
    <source>
        <dbReference type="ARBA" id="ARBA00022985"/>
    </source>
</evidence>
<comment type="pathway">
    <text evidence="5">Bacterial outer membrane biogenesis; lipopolysaccharide biosynthesis.</text>
</comment>
<dbReference type="NCBIfam" id="NF003952">
    <property type="entry name" value="PRK05450.1-5"/>
    <property type="match status" value="1"/>
</dbReference>
<evidence type="ECO:0000313" key="7">
    <source>
        <dbReference type="Proteomes" id="UP000007463"/>
    </source>
</evidence>
<comment type="subcellular location">
    <subcellularLocation>
        <location evidence="5">Cytoplasm</location>
    </subcellularLocation>
    <subcellularLocation>
        <location evidence="1">Membrane</location>
    </subcellularLocation>
</comment>
<dbReference type="PANTHER" id="PTHR42866">
    <property type="entry name" value="3-DEOXY-MANNO-OCTULOSONATE CYTIDYLYLTRANSFERASE"/>
    <property type="match status" value="1"/>
</dbReference>
<dbReference type="InterPro" id="IPR004528">
    <property type="entry name" value="KdsB"/>
</dbReference>
<dbReference type="InterPro" id="IPR029044">
    <property type="entry name" value="Nucleotide-diphossugar_trans"/>
</dbReference>
<dbReference type="STRING" id="755732.Fluta_1720"/>
<dbReference type="EC" id="2.7.7.38" evidence="5"/>
<proteinExistence type="inferred from homology"/>
<dbReference type="UniPathway" id="UPA00358">
    <property type="reaction ID" value="UER00476"/>
</dbReference>
<dbReference type="eggNOG" id="COG1212">
    <property type="taxonomic scope" value="Bacteria"/>
</dbReference>
<evidence type="ECO:0000256" key="1">
    <source>
        <dbReference type="ARBA" id="ARBA00004370"/>
    </source>
</evidence>
<dbReference type="UniPathway" id="UPA00030"/>
<dbReference type="CDD" id="cd02517">
    <property type="entry name" value="CMP-KDO-Synthetase"/>
    <property type="match status" value="1"/>
</dbReference>
<dbReference type="EMBL" id="CP002542">
    <property type="protein sequence ID" value="AEA43712.1"/>
    <property type="molecule type" value="Genomic_DNA"/>
</dbReference>
<dbReference type="InterPro" id="IPR003329">
    <property type="entry name" value="Cytidylyl_trans"/>
</dbReference>
<dbReference type="GO" id="GO:0016020">
    <property type="term" value="C:membrane"/>
    <property type="evidence" value="ECO:0007669"/>
    <property type="project" value="UniProtKB-SubCell"/>
</dbReference>
<dbReference type="GO" id="GO:0005829">
    <property type="term" value="C:cytosol"/>
    <property type="evidence" value="ECO:0007669"/>
    <property type="project" value="TreeGrafter"/>
</dbReference>
<keyword evidence="7" id="KW-1185">Reference proteome</keyword>
<comment type="function">
    <text evidence="5">Activates KDO (a required 8-carbon sugar) for incorporation into bacterial lipopolysaccharide in Gram-negative bacteria.</text>
</comment>
<evidence type="ECO:0000256" key="5">
    <source>
        <dbReference type="HAMAP-Rule" id="MF_00057"/>
    </source>
</evidence>
<dbReference type="KEGG" id="fte:Fluta_1720"/>
<dbReference type="Proteomes" id="UP000007463">
    <property type="component" value="Chromosome"/>
</dbReference>
<dbReference type="Gene3D" id="3.90.550.10">
    <property type="entry name" value="Spore Coat Polysaccharide Biosynthesis Protein SpsA, Chain A"/>
    <property type="match status" value="1"/>
</dbReference>
<accession>F2IHE7</accession>
<comment type="similarity">
    <text evidence="5">Belongs to the KdsB family.</text>
</comment>
<dbReference type="OrthoDB" id="9815559at2"/>
<dbReference type="PANTHER" id="PTHR42866:SF2">
    <property type="entry name" value="3-DEOXY-MANNO-OCTULOSONATE CYTIDYLYLTRANSFERASE, MITOCHONDRIAL"/>
    <property type="match status" value="1"/>
</dbReference>
<dbReference type="NCBIfam" id="NF003950">
    <property type="entry name" value="PRK05450.1-3"/>
    <property type="match status" value="1"/>
</dbReference>
<dbReference type="GO" id="GO:0009103">
    <property type="term" value="P:lipopolysaccharide biosynthetic process"/>
    <property type="evidence" value="ECO:0007669"/>
    <property type="project" value="UniProtKB-UniRule"/>
</dbReference>
<dbReference type="FunFam" id="3.90.550.10:FF:000011">
    <property type="entry name" value="3-deoxy-manno-octulosonate cytidylyltransferase"/>
    <property type="match status" value="1"/>
</dbReference>
<reference evidence="7" key="2">
    <citation type="submission" date="2011-02" db="EMBL/GenBank/DDBJ databases">
        <title>The complete genome of Fluviicola taffensis DSM 16823.</title>
        <authorList>
            <consortium name="US DOE Joint Genome Institute (JGI-PGF)"/>
            <person name="Lucas S."/>
            <person name="Copeland A."/>
            <person name="Lapidus A."/>
            <person name="Bruce D."/>
            <person name="Goodwin L."/>
            <person name="Pitluck S."/>
            <person name="Kyrpides N."/>
            <person name="Mavromatis K."/>
            <person name="Ivanova N."/>
            <person name="Mikhailova N."/>
            <person name="Pagani I."/>
            <person name="Chertkov O."/>
            <person name="Detter J.C."/>
            <person name="Han C."/>
            <person name="Tapia R."/>
            <person name="Land M."/>
            <person name="Hauser L."/>
            <person name="Markowitz V."/>
            <person name="Cheng J.-F."/>
            <person name="Hugenholtz P."/>
            <person name="Woyke T."/>
            <person name="Wu D."/>
            <person name="Tindall B."/>
            <person name="Pomrenke H.G."/>
            <person name="Brambilla E."/>
            <person name="Klenk H.-P."/>
            <person name="Eisen J.A."/>
        </authorList>
    </citation>
    <scope>NUCLEOTIDE SEQUENCE [LARGE SCALE GENOMIC DNA]</scope>
    <source>
        <strain evidence="7">DSM 16823 / RW262 / RW262</strain>
    </source>
</reference>
<dbReference type="NCBIfam" id="NF009905">
    <property type="entry name" value="PRK13368.1"/>
    <property type="match status" value="1"/>
</dbReference>
<keyword evidence="3 5" id="KW-0548">Nucleotidyltransferase</keyword>
<evidence type="ECO:0000256" key="2">
    <source>
        <dbReference type="ARBA" id="ARBA00022679"/>
    </source>
</evidence>
<organism evidence="6 7">
    <name type="scientific">Fluviicola taffensis (strain DSM 16823 / NCIMB 13979 / RW262)</name>
    <dbReference type="NCBI Taxonomy" id="755732"/>
    <lineage>
        <taxon>Bacteria</taxon>
        <taxon>Pseudomonadati</taxon>
        <taxon>Bacteroidota</taxon>
        <taxon>Flavobacteriia</taxon>
        <taxon>Flavobacteriales</taxon>
        <taxon>Crocinitomicaceae</taxon>
        <taxon>Fluviicola</taxon>
    </lineage>
</organism>
<comment type="catalytic activity">
    <reaction evidence="5">
        <text>3-deoxy-alpha-D-manno-oct-2-ulosonate + CTP = CMP-3-deoxy-beta-D-manno-octulosonate + diphosphate</text>
        <dbReference type="Rhea" id="RHEA:23448"/>
        <dbReference type="ChEBI" id="CHEBI:33019"/>
        <dbReference type="ChEBI" id="CHEBI:37563"/>
        <dbReference type="ChEBI" id="CHEBI:85986"/>
        <dbReference type="ChEBI" id="CHEBI:85987"/>
        <dbReference type="EC" id="2.7.7.38"/>
    </reaction>
</comment>
<reference evidence="6 7" key="1">
    <citation type="journal article" date="2011" name="Stand. Genomic Sci.">
        <title>Complete genome sequence of the gliding freshwater bacterium Fluviicola taffensis type strain (RW262).</title>
        <authorList>
            <person name="Woyke T."/>
            <person name="Chertkov O."/>
            <person name="Lapidus A."/>
            <person name="Nolan M."/>
            <person name="Lucas S."/>
            <person name="Del Rio T.G."/>
            <person name="Tice H."/>
            <person name="Cheng J.F."/>
            <person name="Tapia R."/>
            <person name="Han C."/>
            <person name="Goodwin L."/>
            <person name="Pitluck S."/>
            <person name="Liolios K."/>
            <person name="Pagani I."/>
            <person name="Ivanova N."/>
            <person name="Huntemann M."/>
            <person name="Mavromatis K."/>
            <person name="Mikhailova N."/>
            <person name="Pati A."/>
            <person name="Chen A."/>
            <person name="Palaniappan K."/>
            <person name="Land M."/>
            <person name="Hauser L."/>
            <person name="Brambilla E.M."/>
            <person name="Rohde M."/>
            <person name="Mwirichia R."/>
            <person name="Sikorski J."/>
            <person name="Tindall B.J."/>
            <person name="Goker M."/>
            <person name="Bristow J."/>
            <person name="Eisen J.A."/>
            <person name="Markowitz V."/>
            <person name="Hugenholtz P."/>
            <person name="Klenk H.P."/>
            <person name="Kyrpides N.C."/>
        </authorList>
    </citation>
    <scope>NUCLEOTIDE SEQUENCE [LARGE SCALE GENOMIC DNA]</scope>
    <source>
        <strain evidence="7">DSM 16823 / RW262 / RW262</strain>
    </source>
</reference>
<evidence type="ECO:0000313" key="6">
    <source>
        <dbReference type="EMBL" id="AEA43712.1"/>
    </source>
</evidence>
<protein>
    <recommendedName>
        <fullName evidence="5">3-deoxy-manno-octulosonate cytidylyltransferase</fullName>
        <ecNumber evidence="5">2.7.7.38</ecNumber>
    </recommendedName>
    <alternativeName>
        <fullName evidence="5">CMP-2-keto-3-deoxyoctulosonic acid synthase</fullName>
        <shortName evidence="5">CKS</shortName>
        <shortName evidence="5">CMP-KDO synthase</shortName>
    </alternativeName>
</protein>
<name>F2IHE7_FLUTR</name>
<dbReference type="GO" id="GO:0033468">
    <property type="term" value="P:CMP-keto-3-deoxy-D-manno-octulosonic acid biosynthetic process"/>
    <property type="evidence" value="ECO:0007669"/>
    <property type="project" value="UniProtKB-UniRule"/>
</dbReference>
<sequence>MRILGIIPARYGSSRFPGKPLIDLKGKTMIQRVVEGAAKSSLLTDLIVATDDQRIVEAVESFGGKVQMTDSKHPTGTDRCAEIVRSLADNYDVVINIQGDEPLVDARQLDQLLQAFTNPEVQIATLASRKIEMEDILNPNRIKVIVDKNQNALYFSRSPIPNFANAKGEPLEIYPFLRHIGLYAYRSEVLLQLSELEETHLEKIESLEQLRWLYNGYKIQVVETEIETPNIDTPEDVEKVLNLL</sequence>